<dbReference type="Proteomes" id="UP000799779">
    <property type="component" value="Unassembled WGS sequence"/>
</dbReference>
<reference evidence="2" key="1">
    <citation type="journal article" date="2020" name="Stud. Mycol.">
        <title>101 Dothideomycetes genomes: a test case for predicting lifestyles and emergence of pathogens.</title>
        <authorList>
            <person name="Haridas S."/>
            <person name="Albert R."/>
            <person name="Binder M."/>
            <person name="Bloem J."/>
            <person name="Labutti K."/>
            <person name="Salamov A."/>
            <person name="Andreopoulos B."/>
            <person name="Baker S."/>
            <person name="Barry K."/>
            <person name="Bills G."/>
            <person name="Bluhm B."/>
            <person name="Cannon C."/>
            <person name="Castanera R."/>
            <person name="Culley D."/>
            <person name="Daum C."/>
            <person name="Ezra D."/>
            <person name="Gonzalez J."/>
            <person name="Henrissat B."/>
            <person name="Kuo A."/>
            <person name="Liang C."/>
            <person name="Lipzen A."/>
            <person name="Lutzoni F."/>
            <person name="Magnuson J."/>
            <person name="Mondo S."/>
            <person name="Nolan M."/>
            <person name="Ohm R."/>
            <person name="Pangilinan J."/>
            <person name="Park H.-J."/>
            <person name="Ramirez L."/>
            <person name="Alfaro M."/>
            <person name="Sun H."/>
            <person name="Tritt A."/>
            <person name="Yoshinaga Y."/>
            <person name="Zwiers L.-H."/>
            <person name="Turgeon B."/>
            <person name="Goodwin S."/>
            <person name="Spatafora J."/>
            <person name="Crous P."/>
            <person name="Grigoriev I."/>
        </authorList>
    </citation>
    <scope>NUCLEOTIDE SEQUENCE</scope>
    <source>
        <strain evidence="2">CBS 123094</strain>
    </source>
</reference>
<proteinExistence type="predicted"/>
<dbReference type="AlphaFoldDB" id="A0A6A5W7N7"/>
<protein>
    <submittedName>
        <fullName evidence="2">Uncharacterized protein</fullName>
    </submittedName>
</protein>
<keyword evidence="3" id="KW-1185">Reference proteome</keyword>
<name>A0A6A5W7N7_9PLEO</name>
<evidence type="ECO:0000313" key="2">
    <source>
        <dbReference type="EMBL" id="KAF1996111.1"/>
    </source>
</evidence>
<feature type="region of interest" description="Disordered" evidence="1">
    <location>
        <begin position="1"/>
        <end position="122"/>
    </location>
</feature>
<gene>
    <name evidence="2" type="ORF">P154DRAFT_609426</name>
</gene>
<organism evidence="2 3">
    <name type="scientific">Amniculicola lignicola CBS 123094</name>
    <dbReference type="NCBI Taxonomy" id="1392246"/>
    <lineage>
        <taxon>Eukaryota</taxon>
        <taxon>Fungi</taxon>
        <taxon>Dikarya</taxon>
        <taxon>Ascomycota</taxon>
        <taxon>Pezizomycotina</taxon>
        <taxon>Dothideomycetes</taxon>
        <taxon>Pleosporomycetidae</taxon>
        <taxon>Pleosporales</taxon>
        <taxon>Amniculicolaceae</taxon>
        <taxon>Amniculicola</taxon>
    </lineage>
</organism>
<evidence type="ECO:0000313" key="3">
    <source>
        <dbReference type="Proteomes" id="UP000799779"/>
    </source>
</evidence>
<dbReference type="EMBL" id="ML977629">
    <property type="protein sequence ID" value="KAF1996111.1"/>
    <property type="molecule type" value="Genomic_DNA"/>
</dbReference>
<evidence type="ECO:0000256" key="1">
    <source>
        <dbReference type="SAM" id="MobiDB-lite"/>
    </source>
</evidence>
<sequence length="122" mass="13048">MQFDQGDAALTQTSHDGILKASSRGGPATVRQEGQGRGEGPDFEPMPCSSAANGKPPSSLIRAPFLSSAGQSGPSQLDLAPKQNGVSRKPSRLNNEKSFANKENEKRKKKKKNRTDKQILTA</sequence>
<accession>A0A6A5W7N7</accession>